<protein>
    <submittedName>
        <fullName evidence="1">Uncharacterized protein</fullName>
    </submittedName>
</protein>
<proteinExistence type="predicted"/>
<sequence>MVKASTYTADLTSEWHTGGRTWRSPTSAPGEWDGGYGRDIEFAHACGGQEGREGGAGGEKAQALGKADEVSFLAYGRIVVVVRFVSAGIAHLYPHPRWCCPQPPDGEILSLSTVARSKKEEVEVGAGIVAGCTRTPTPALDFTHAYFASARLLHAPMGCVAGAKIKWPS</sequence>
<comment type="caution">
    <text evidence="1">The sequence shown here is derived from an EMBL/GenBank/DDBJ whole genome shotgun (WGS) entry which is preliminary data.</text>
</comment>
<keyword evidence="2" id="KW-1185">Reference proteome</keyword>
<reference evidence="1" key="1">
    <citation type="submission" date="2022-07" db="EMBL/GenBank/DDBJ databases">
        <title>Genome Sequence of Agrocybe chaxingu.</title>
        <authorList>
            <person name="Buettner E."/>
        </authorList>
    </citation>
    <scope>NUCLEOTIDE SEQUENCE</scope>
    <source>
        <strain evidence="1">MP-N11</strain>
    </source>
</reference>
<gene>
    <name evidence="1" type="ORF">NLJ89_g12159</name>
</gene>
<dbReference type="AlphaFoldDB" id="A0A9W8MQX6"/>
<evidence type="ECO:0000313" key="1">
    <source>
        <dbReference type="EMBL" id="KAJ3482142.1"/>
    </source>
</evidence>
<dbReference type="EMBL" id="JANKHO010003617">
    <property type="protein sequence ID" value="KAJ3482142.1"/>
    <property type="molecule type" value="Genomic_DNA"/>
</dbReference>
<organism evidence="1 2">
    <name type="scientific">Agrocybe chaxingu</name>
    <dbReference type="NCBI Taxonomy" id="84603"/>
    <lineage>
        <taxon>Eukaryota</taxon>
        <taxon>Fungi</taxon>
        <taxon>Dikarya</taxon>
        <taxon>Basidiomycota</taxon>
        <taxon>Agaricomycotina</taxon>
        <taxon>Agaricomycetes</taxon>
        <taxon>Agaricomycetidae</taxon>
        <taxon>Agaricales</taxon>
        <taxon>Agaricineae</taxon>
        <taxon>Strophariaceae</taxon>
        <taxon>Agrocybe</taxon>
    </lineage>
</organism>
<name>A0A9W8MQX6_9AGAR</name>
<accession>A0A9W8MQX6</accession>
<evidence type="ECO:0000313" key="2">
    <source>
        <dbReference type="Proteomes" id="UP001148786"/>
    </source>
</evidence>
<dbReference type="Proteomes" id="UP001148786">
    <property type="component" value="Unassembled WGS sequence"/>
</dbReference>